<organism evidence="1 2">
    <name type="scientific">Trichophyton tonsurans (strain CBS 112818)</name>
    <name type="common">Scalp ringworm fungus</name>
    <dbReference type="NCBI Taxonomy" id="647933"/>
    <lineage>
        <taxon>Eukaryota</taxon>
        <taxon>Fungi</taxon>
        <taxon>Dikarya</taxon>
        <taxon>Ascomycota</taxon>
        <taxon>Pezizomycotina</taxon>
        <taxon>Eurotiomycetes</taxon>
        <taxon>Eurotiomycetidae</taxon>
        <taxon>Onygenales</taxon>
        <taxon>Arthrodermataceae</taxon>
        <taxon>Trichophyton</taxon>
    </lineage>
</organism>
<sequence length="193" mass="22115">MNWGINLQLSAEYFQNMVLAIDSKHYRNANAASVHLDRGYVSSDVRTQRFGGCLMAASLRRLGNRTWGKPWTRWFNDLCDELPGRGRQILTGTSGVTACWILPGPKKAEVPYVNHQPVNFDNLQTNNLVGAFLCFLARCIGRLERHMLDKKGLLHVFVCQTTNMPYRMRIIGRSSVQVALQCRTSLQMWNYYQ</sequence>
<name>F2RQW5_TRIT1</name>
<dbReference type="AlphaFoldDB" id="F2RQW5"/>
<accession>F2RQW5</accession>
<dbReference type="HOGENOM" id="CLU_1409743_0_0_1"/>
<dbReference type="EMBL" id="GG698480">
    <property type="protein sequence ID" value="EGD93714.1"/>
    <property type="molecule type" value="Genomic_DNA"/>
</dbReference>
<evidence type="ECO:0000313" key="2">
    <source>
        <dbReference type="Proteomes" id="UP000009172"/>
    </source>
</evidence>
<protein>
    <submittedName>
        <fullName evidence="1">Uncharacterized protein</fullName>
    </submittedName>
</protein>
<evidence type="ECO:0000313" key="1">
    <source>
        <dbReference type="EMBL" id="EGD93714.1"/>
    </source>
</evidence>
<keyword evidence="2" id="KW-1185">Reference proteome</keyword>
<dbReference type="Proteomes" id="UP000009172">
    <property type="component" value="Unassembled WGS sequence"/>
</dbReference>
<gene>
    <name evidence="1" type="ORF">TESG_01248</name>
</gene>
<proteinExistence type="predicted"/>
<reference evidence="2" key="1">
    <citation type="journal article" date="2012" name="MBio">
        <title>Comparative genome analysis of Trichophyton rubrum and related dermatophytes reveals candidate genes involved in infection.</title>
        <authorList>
            <person name="Martinez D.A."/>
            <person name="Oliver B.G."/>
            <person name="Graeser Y."/>
            <person name="Goldberg J.M."/>
            <person name="Li W."/>
            <person name="Martinez-Rossi N.M."/>
            <person name="Monod M."/>
            <person name="Shelest E."/>
            <person name="Barton R.C."/>
            <person name="Birch E."/>
            <person name="Brakhage A.A."/>
            <person name="Chen Z."/>
            <person name="Gurr S.J."/>
            <person name="Heiman D."/>
            <person name="Heitman J."/>
            <person name="Kosti I."/>
            <person name="Rossi A."/>
            <person name="Saif S."/>
            <person name="Samalova M."/>
            <person name="Saunders C.W."/>
            <person name="Shea T."/>
            <person name="Summerbell R.C."/>
            <person name="Xu J."/>
            <person name="Young S."/>
            <person name="Zeng Q."/>
            <person name="Birren B.W."/>
            <person name="Cuomo C.A."/>
            <person name="White T.C."/>
        </authorList>
    </citation>
    <scope>NUCLEOTIDE SEQUENCE [LARGE SCALE GENOMIC DNA]</scope>
    <source>
        <strain evidence="2">CBS 112818</strain>
    </source>
</reference>